<evidence type="ECO:0000313" key="1">
    <source>
        <dbReference type="EMBL" id="SEW26127.1"/>
    </source>
</evidence>
<gene>
    <name evidence="1" type="ORF">SAMN04488515_1903</name>
</gene>
<dbReference type="AlphaFoldDB" id="A0A1I0QHM5"/>
<protein>
    <submittedName>
        <fullName evidence="1">Uncharacterized protein</fullName>
    </submittedName>
</protein>
<sequence>MTPNEKFIDPFLVPKCTPHAGVLALSNVCYTPTAYESCDRYSVFRRPKFNSNLTVLVRDYSLSGYQKNSAMRSKLWKELFDCFRHLMSEWQQLNQGGENDRASMSIIHVGGLAAKPSAV</sequence>
<evidence type="ECO:0000313" key="2">
    <source>
        <dbReference type="Proteomes" id="UP000199167"/>
    </source>
</evidence>
<reference evidence="1 2" key="1">
    <citation type="submission" date="2016-10" db="EMBL/GenBank/DDBJ databases">
        <authorList>
            <person name="de Groot N.N."/>
        </authorList>
    </citation>
    <scope>NUCLEOTIDE SEQUENCE [LARGE SCALE GENOMIC DNA]</scope>
    <source>
        <strain evidence="1 2">DSM 17925</strain>
    </source>
</reference>
<keyword evidence="2" id="KW-1185">Reference proteome</keyword>
<name>A0A1I0QHM5_9RHOB</name>
<dbReference type="Proteomes" id="UP000199167">
    <property type="component" value="Unassembled WGS sequence"/>
</dbReference>
<dbReference type="EMBL" id="FOIZ01000001">
    <property type="protein sequence ID" value="SEW26127.1"/>
    <property type="molecule type" value="Genomic_DNA"/>
</dbReference>
<accession>A0A1I0QHM5</accession>
<organism evidence="1 2">
    <name type="scientific">Cognatiyoonia koreensis</name>
    <dbReference type="NCBI Taxonomy" id="364200"/>
    <lineage>
        <taxon>Bacteria</taxon>
        <taxon>Pseudomonadati</taxon>
        <taxon>Pseudomonadota</taxon>
        <taxon>Alphaproteobacteria</taxon>
        <taxon>Rhodobacterales</taxon>
        <taxon>Paracoccaceae</taxon>
        <taxon>Cognatiyoonia</taxon>
    </lineage>
</organism>
<proteinExistence type="predicted"/>